<reference evidence="2" key="1">
    <citation type="submission" date="2017-03" db="EMBL/GenBank/DDBJ databases">
        <title>Phytopthora megakarya and P. palmivora, two closely related causual agents of cacao black pod achieved similar genome size and gene model numbers by different mechanisms.</title>
        <authorList>
            <person name="Ali S."/>
            <person name="Shao J."/>
            <person name="Larry D.J."/>
            <person name="Kronmiller B."/>
            <person name="Shen D."/>
            <person name="Strem M.D."/>
            <person name="Melnick R.L."/>
            <person name="Guiltinan M.J."/>
            <person name="Tyler B.M."/>
            <person name="Meinhardt L.W."/>
            <person name="Bailey B.A."/>
        </authorList>
    </citation>
    <scope>NUCLEOTIDE SEQUENCE [LARGE SCALE GENOMIC DNA]</scope>
    <source>
        <strain evidence="2">zdho120</strain>
    </source>
</reference>
<gene>
    <name evidence="1" type="ORF">PHMEG_00016662</name>
</gene>
<sequence>MAGVIPHDVLDLMETDVEEHLEYTPWCSIGIVALIFQNLDVEFLEKALPIMDRQSRNRLQETYTDT</sequence>
<dbReference type="EMBL" id="NBNE01002430">
    <property type="protein sequence ID" value="OWZ10486.1"/>
    <property type="molecule type" value="Genomic_DNA"/>
</dbReference>
<proteinExistence type="predicted"/>
<dbReference type="Proteomes" id="UP000198211">
    <property type="component" value="Unassembled WGS sequence"/>
</dbReference>
<accession>A0A225VYG8</accession>
<comment type="caution">
    <text evidence="1">The sequence shown here is derived from an EMBL/GenBank/DDBJ whole genome shotgun (WGS) entry which is preliminary data.</text>
</comment>
<name>A0A225VYG8_9STRA</name>
<evidence type="ECO:0000313" key="2">
    <source>
        <dbReference type="Proteomes" id="UP000198211"/>
    </source>
</evidence>
<organism evidence="1 2">
    <name type="scientific">Phytophthora megakarya</name>
    <dbReference type="NCBI Taxonomy" id="4795"/>
    <lineage>
        <taxon>Eukaryota</taxon>
        <taxon>Sar</taxon>
        <taxon>Stramenopiles</taxon>
        <taxon>Oomycota</taxon>
        <taxon>Peronosporomycetes</taxon>
        <taxon>Peronosporales</taxon>
        <taxon>Peronosporaceae</taxon>
        <taxon>Phytophthora</taxon>
    </lineage>
</organism>
<evidence type="ECO:0000313" key="1">
    <source>
        <dbReference type="EMBL" id="OWZ10486.1"/>
    </source>
</evidence>
<protein>
    <submittedName>
        <fullName evidence="1">Uncharacterized protein</fullName>
    </submittedName>
</protein>
<keyword evidence="2" id="KW-1185">Reference proteome</keyword>
<dbReference type="AlphaFoldDB" id="A0A225VYG8"/>